<dbReference type="FunFam" id="3.40.33.10:FF:000004">
    <property type="entry name" value="CAP, cysteine-rich secretory protein, antigen 5"/>
    <property type="match status" value="1"/>
</dbReference>
<dbReference type="CDD" id="cd05381">
    <property type="entry name" value="CAP_PR-1"/>
    <property type="match status" value="1"/>
</dbReference>
<dbReference type="InterPro" id="IPR014044">
    <property type="entry name" value="CAP_dom"/>
</dbReference>
<dbReference type="SUPFAM" id="SSF55797">
    <property type="entry name" value="PR-1-like"/>
    <property type="match status" value="1"/>
</dbReference>
<gene>
    <name evidence="3" type="primary">LOC111292051</name>
</gene>
<organism evidence="2 3">
    <name type="scientific">Durio zibethinus</name>
    <name type="common">Durian</name>
    <dbReference type="NCBI Taxonomy" id="66656"/>
    <lineage>
        <taxon>Eukaryota</taxon>
        <taxon>Viridiplantae</taxon>
        <taxon>Streptophyta</taxon>
        <taxon>Embryophyta</taxon>
        <taxon>Tracheophyta</taxon>
        <taxon>Spermatophyta</taxon>
        <taxon>Magnoliopsida</taxon>
        <taxon>eudicotyledons</taxon>
        <taxon>Gunneridae</taxon>
        <taxon>Pentapetalae</taxon>
        <taxon>rosids</taxon>
        <taxon>malvids</taxon>
        <taxon>Malvales</taxon>
        <taxon>Malvaceae</taxon>
        <taxon>Helicteroideae</taxon>
        <taxon>Durio</taxon>
    </lineage>
</organism>
<name>A0A6P5YHZ7_DURZI</name>
<dbReference type="KEGG" id="dzi:111292051"/>
<dbReference type="InterPro" id="IPR035940">
    <property type="entry name" value="CAP_sf"/>
</dbReference>
<evidence type="ECO:0000259" key="1">
    <source>
        <dbReference type="SMART" id="SM00198"/>
    </source>
</evidence>
<reference evidence="3" key="1">
    <citation type="submission" date="2025-08" db="UniProtKB">
        <authorList>
            <consortium name="RefSeq"/>
        </authorList>
    </citation>
    <scope>IDENTIFICATION</scope>
    <source>
        <tissue evidence="3">Fruit stalk</tissue>
    </source>
</reference>
<dbReference type="Proteomes" id="UP000515121">
    <property type="component" value="Unplaced"/>
</dbReference>
<protein>
    <submittedName>
        <fullName evidence="3">STS14 protein</fullName>
    </submittedName>
</protein>
<dbReference type="AlphaFoldDB" id="A0A6P5YHZ7"/>
<dbReference type="InterPro" id="IPR001283">
    <property type="entry name" value="CRISP-related"/>
</dbReference>
<dbReference type="OrthoDB" id="337038at2759"/>
<dbReference type="SMART" id="SM00198">
    <property type="entry name" value="SCP"/>
    <property type="match status" value="1"/>
</dbReference>
<dbReference type="PANTHER" id="PTHR10334">
    <property type="entry name" value="CYSTEINE-RICH SECRETORY PROTEIN-RELATED"/>
    <property type="match status" value="1"/>
</dbReference>
<sequence length="196" mass="21627">MSINYFYQQNWQSQHNNRQQRMAYALVAVLFLAISHNTALGVPAASPGIMAPAVLPSAAREFLEAHNQARAAVGVGPLKWSEQLANATSLLASYQRNKMGCQFANLTDHKYGANQLRGSGAAVTPRLAVDTWVKEKTYYDYASNSCAPNHRCGVYTQVVWKNSSELGCAQVTCKDQITLTICFYNPPGNYVGERPY</sequence>
<dbReference type="RefSeq" id="XP_022739970.1">
    <property type="nucleotide sequence ID" value="XM_022884235.1"/>
</dbReference>
<accession>A0A6P5YHZ7</accession>
<feature type="domain" description="SCP" evidence="1">
    <location>
        <begin position="57"/>
        <end position="192"/>
    </location>
</feature>
<dbReference type="Gene3D" id="3.40.33.10">
    <property type="entry name" value="CAP"/>
    <property type="match status" value="1"/>
</dbReference>
<dbReference type="Pfam" id="PF00188">
    <property type="entry name" value="CAP"/>
    <property type="match status" value="1"/>
</dbReference>
<keyword evidence="2" id="KW-1185">Reference proteome</keyword>
<dbReference type="GeneID" id="111292051"/>
<proteinExistence type="predicted"/>
<evidence type="ECO:0000313" key="2">
    <source>
        <dbReference type="Proteomes" id="UP000515121"/>
    </source>
</evidence>
<dbReference type="PRINTS" id="PR00837">
    <property type="entry name" value="V5TPXLIKE"/>
</dbReference>
<evidence type="ECO:0000313" key="3">
    <source>
        <dbReference type="RefSeq" id="XP_022739970.1"/>
    </source>
</evidence>